<name>A0A5J5DA30_9PERO</name>
<sequence length="65" mass="7460">MVPGLRERSPSGPSVEVLRSGRRGRERRRGGKETTYRDSWTEEDVYPPPLHPTQFQPKTNIQPEG</sequence>
<organism evidence="2 3">
    <name type="scientific">Etheostoma spectabile</name>
    <name type="common">orangethroat darter</name>
    <dbReference type="NCBI Taxonomy" id="54343"/>
    <lineage>
        <taxon>Eukaryota</taxon>
        <taxon>Metazoa</taxon>
        <taxon>Chordata</taxon>
        <taxon>Craniata</taxon>
        <taxon>Vertebrata</taxon>
        <taxon>Euteleostomi</taxon>
        <taxon>Actinopterygii</taxon>
        <taxon>Neopterygii</taxon>
        <taxon>Teleostei</taxon>
        <taxon>Neoteleostei</taxon>
        <taxon>Acanthomorphata</taxon>
        <taxon>Eupercaria</taxon>
        <taxon>Perciformes</taxon>
        <taxon>Percoidei</taxon>
        <taxon>Percidae</taxon>
        <taxon>Etheostomatinae</taxon>
        <taxon>Etheostoma</taxon>
    </lineage>
</organism>
<reference evidence="2 3" key="1">
    <citation type="submission" date="2019-08" db="EMBL/GenBank/DDBJ databases">
        <title>A chromosome-level genome assembly, high-density linkage maps, and genome scans reveal the genomic architecture of hybrid incompatibilities underlying speciation via character displacement in darters (Percidae: Etheostominae).</title>
        <authorList>
            <person name="Moran R.L."/>
            <person name="Catchen J.M."/>
            <person name="Fuller R.C."/>
        </authorList>
    </citation>
    <scope>NUCLEOTIDE SEQUENCE [LARGE SCALE GENOMIC DNA]</scope>
    <source>
        <strain evidence="2">EspeVRDwgs_2016</strain>
        <tissue evidence="2">Muscle</tissue>
    </source>
</reference>
<feature type="region of interest" description="Disordered" evidence="1">
    <location>
        <begin position="1"/>
        <end position="65"/>
    </location>
</feature>
<dbReference type="EMBL" id="VOFY01000010">
    <property type="protein sequence ID" value="KAA8588471.1"/>
    <property type="molecule type" value="Genomic_DNA"/>
</dbReference>
<evidence type="ECO:0000313" key="2">
    <source>
        <dbReference type="EMBL" id="KAA8588471.1"/>
    </source>
</evidence>
<keyword evidence="3" id="KW-1185">Reference proteome</keyword>
<feature type="non-terminal residue" evidence="2">
    <location>
        <position position="65"/>
    </location>
</feature>
<dbReference type="Proteomes" id="UP000327493">
    <property type="component" value="Chromosome 10"/>
</dbReference>
<feature type="compositionally biased region" description="Basic residues" evidence="1">
    <location>
        <begin position="20"/>
        <end position="30"/>
    </location>
</feature>
<dbReference type="AlphaFoldDB" id="A0A5J5DA30"/>
<evidence type="ECO:0000313" key="3">
    <source>
        <dbReference type="Proteomes" id="UP000327493"/>
    </source>
</evidence>
<evidence type="ECO:0000256" key="1">
    <source>
        <dbReference type="SAM" id="MobiDB-lite"/>
    </source>
</evidence>
<gene>
    <name evidence="2" type="ORF">FQN60_009816</name>
</gene>
<protein>
    <submittedName>
        <fullName evidence="2">Uncharacterized protein</fullName>
    </submittedName>
</protein>
<proteinExistence type="predicted"/>
<accession>A0A5J5DA30</accession>
<feature type="compositionally biased region" description="Polar residues" evidence="1">
    <location>
        <begin position="53"/>
        <end position="65"/>
    </location>
</feature>
<feature type="compositionally biased region" description="Basic and acidic residues" evidence="1">
    <location>
        <begin position="31"/>
        <end position="40"/>
    </location>
</feature>
<comment type="caution">
    <text evidence="2">The sequence shown here is derived from an EMBL/GenBank/DDBJ whole genome shotgun (WGS) entry which is preliminary data.</text>
</comment>